<dbReference type="InterPro" id="IPR001789">
    <property type="entry name" value="Sig_transdc_resp-reg_receiver"/>
</dbReference>
<feature type="domain" description="HTH LytTR-type" evidence="2">
    <location>
        <begin position="138"/>
        <end position="235"/>
    </location>
</feature>
<evidence type="ECO:0000259" key="2">
    <source>
        <dbReference type="PROSITE" id="PS50930"/>
    </source>
</evidence>
<reference evidence="3" key="1">
    <citation type="submission" date="2018-06" db="EMBL/GenBank/DDBJ databases">
        <authorList>
            <person name="Zhirakovskaya E."/>
        </authorList>
    </citation>
    <scope>NUCLEOTIDE SEQUENCE</scope>
</reference>
<dbReference type="PROSITE" id="PS50930">
    <property type="entry name" value="HTH_LYTTR"/>
    <property type="match status" value="1"/>
</dbReference>
<dbReference type="Gene3D" id="3.40.50.2300">
    <property type="match status" value="1"/>
</dbReference>
<dbReference type="SMART" id="SM00850">
    <property type="entry name" value="LytTR"/>
    <property type="match status" value="1"/>
</dbReference>
<evidence type="ECO:0000259" key="1">
    <source>
        <dbReference type="PROSITE" id="PS50110"/>
    </source>
</evidence>
<dbReference type="SMART" id="SM00448">
    <property type="entry name" value="REC"/>
    <property type="match status" value="1"/>
</dbReference>
<proteinExistence type="predicted"/>
<evidence type="ECO:0000313" key="3">
    <source>
        <dbReference type="EMBL" id="VAW45943.1"/>
    </source>
</evidence>
<dbReference type="EMBL" id="UOFA01000243">
    <property type="protein sequence ID" value="VAW45943.1"/>
    <property type="molecule type" value="Genomic_DNA"/>
</dbReference>
<dbReference type="GO" id="GO:0000156">
    <property type="term" value="F:phosphorelay response regulator activity"/>
    <property type="evidence" value="ECO:0007669"/>
    <property type="project" value="InterPro"/>
</dbReference>
<gene>
    <name evidence="3" type="ORF">MNBD_GAMMA02-1473</name>
</gene>
<organism evidence="3">
    <name type="scientific">hydrothermal vent metagenome</name>
    <dbReference type="NCBI Taxonomy" id="652676"/>
    <lineage>
        <taxon>unclassified sequences</taxon>
        <taxon>metagenomes</taxon>
        <taxon>ecological metagenomes</taxon>
    </lineage>
</organism>
<protein>
    <submittedName>
        <fullName evidence="3">Two-component transcriptional response regulator, LuxR family</fullName>
    </submittedName>
</protein>
<dbReference type="PANTHER" id="PTHR37299">
    <property type="entry name" value="TRANSCRIPTIONAL REGULATOR-RELATED"/>
    <property type="match status" value="1"/>
</dbReference>
<dbReference type="AlphaFoldDB" id="A0A3B0W0L2"/>
<accession>A0A3B0W0L2</accession>
<sequence>MNTFRCLVIDDETLARELIENHLQHLPEFELVASCASAIEASQVLQSEAIDLMFLDIEMPVLKGTDFYQGLSQKPAVIFTTAYRDYALQGFELDAVDYLLKPIVFSRFFNAIEKFLKLQKTISKTVSNEVLVSHDAYIVLNKERKKIRLRLNDILYVKGMKDYAEIILENQTHIVKYTLTNLSQLLGEHFIRVHRSYIVNMERVTAFTQHDVEIDAHEIPVGKNHRKKLLQSLKRS</sequence>
<dbReference type="GO" id="GO:0003677">
    <property type="term" value="F:DNA binding"/>
    <property type="evidence" value="ECO:0007669"/>
    <property type="project" value="InterPro"/>
</dbReference>
<dbReference type="SUPFAM" id="SSF52172">
    <property type="entry name" value="CheY-like"/>
    <property type="match status" value="1"/>
</dbReference>
<dbReference type="Pfam" id="PF00072">
    <property type="entry name" value="Response_reg"/>
    <property type="match status" value="1"/>
</dbReference>
<name>A0A3B0W0L2_9ZZZZ</name>
<dbReference type="Gene3D" id="2.40.50.1020">
    <property type="entry name" value="LytTr DNA-binding domain"/>
    <property type="match status" value="1"/>
</dbReference>
<dbReference type="PANTHER" id="PTHR37299:SF1">
    <property type="entry name" value="STAGE 0 SPORULATION PROTEIN A HOMOLOG"/>
    <property type="match status" value="1"/>
</dbReference>
<dbReference type="PROSITE" id="PS50110">
    <property type="entry name" value="RESPONSE_REGULATORY"/>
    <property type="match status" value="1"/>
</dbReference>
<dbReference type="Pfam" id="PF04397">
    <property type="entry name" value="LytTR"/>
    <property type="match status" value="1"/>
</dbReference>
<feature type="domain" description="Response regulatory" evidence="1">
    <location>
        <begin position="5"/>
        <end position="116"/>
    </location>
</feature>
<dbReference type="InterPro" id="IPR011006">
    <property type="entry name" value="CheY-like_superfamily"/>
</dbReference>
<dbReference type="InterPro" id="IPR007492">
    <property type="entry name" value="LytTR_DNA-bd_dom"/>
</dbReference>
<dbReference type="InterPro" id="IPR046947">
    <property type="entry name" value="LytR-like"/>
</dbReference>